<dbReference type="HOGENOM" id="CLU_106342_0_0_1"/>
<name>M3XLI3_LATCH</name>
<evidence type="ECO:0000259" key="2">
    <source>
        <dbReference type="PROSITE" id="PS50222"/>
    </source>
</evidence>
<dbReference type="GO" id="GO:0005509">
    <property type="term" value="F:calcium ion binding"/>
    <property type="evidence" value="ECO:0007669"/>
    <property type="project" value="InterPro"/>
</dbReference>
<dbReference type="EMBL" id="AFYH01040155">
    <property type="status" value="NOT_ANNOTATED_CDS"/>
    <property type="molecule type" value="Genomic_DNA"/>
</dbReference>
<dbReference type="SMART" id="SM00054">
    <property type="entry name" value="EFh"/>
    <property type="match status" value="3"/>
</dbReference>
<gene>
    <name evidence="3" type="primary">EFCAB9</name>
</gene>
<dbReference type="EMBL" id="AFYH01040154">
    <property type="status" value="NOT_ANNOTATED_CDS"/>
    <property type="molecule type" value="Genomic_DNA"/>
</dbReference>
<dbReference type="AlphaFoldDB" id="M3XLI3"/>
<protein>
    <submittedName>
        <fullName evidence="3">EF-hand calcium binding domain 9</fullName>
    </submittedName>
</protein>
<dbReference type="InterPro" id="IPR011992">
    <property type="entry name" value="EF-hand-dom_pair"/>
</dbReference>
<organism evidence="3 4">
    <name type="scientific">Latimeria chalumnae</name>
    <name type="common">Coelacanth</name>
    <dbReference type="NCBI Taxonomy" id="7897"/>
    <lineage>
        <taxon>Eukaryota</taxon>
        <taxon>Metazoa</taxon>
        <taxon>Chordata</taxon>
        <taxon>Craniata</taxon>
        <taxon>Vertebrata</taxon>
        <taxon>Euteleostomi</taxon>
        <taxon>Coelacanthiformes</taxon>
        <taxon>Coelacanthidae</taxon>
        <taxon>Latimeria</taxon>
    </lineage>
</organism>
<dbReference type="OrthoDB" id="186625at2759"/>
<dbReference type="PANTHER" id="PTHR47065:SF1">
    <property type="entry name" value="EF-HAND CALCIUM-BINDING DOMAIN-CONTAINING PROTEIN 9"/>
    <property type="match status" value="1"/>
</dbReference>
<dbReference type="GO" id="GO:0061891">
    <property type="term" value="F:calcium ion sensor activity"/>
    <property type="evidence" value="ECO:0007669"/>
    <property type="project" value="TreeGrafter"/>
</dbReference>
<dbReference type="Gene3D" id="1.10.238.10">
    <property type="entry name" value="EF-hand"/>
    <property type="match status" value="2"/>
</dbReference>
<dbReference type="GO" id="GO:0030317">
    <property type="term" value="P:flagellated sperm motility"/>
    <property type="evidence" value="ECO:0007669"/>
    <property type="project" value="TreeGrafter"/>
</dbReference>
<evidence type="ECO:0000256" key="1">
    <source>
        <dbReference type="SAM" id="MobiDB-lite"/>
    </source>
</evidence>
<dbReference type="InterPro" id="IPR042798">
    <property type="entry name" value="EFCAB9"/>
</dbReference>
<feature type="compositionally biased region" description="Basic residues" evidence="1">
    <location>
        <begin position="198"/>
        <end position="210"/>
    </location>
</feature>
<reference evidence="4" key="1">
    <citation type="submission" date="2011-08" db="EMBL/GenBank/DDBJ databases">
        <title>The draft genome of Latimeria chalumnae.</title>
        <authorList>
            <person name="Di Palma F."/>
            <person name="Alfoldi J."/>
            <person name="Johnson J."/>
            <person name="Berlin A."/>
            <person name="Gnerre S."/>
            <person name="Jaffe D."/>
            <person name="MacCallum I."/>
            <person name="Young S."/>
            <person name="Walker B.J."/>
            <person name="Lander E."/>
            <person name="Lindblad-Toh K."/>
        </authorList>
    </citation>
    <scope>NUCLEOTIDE SEQUENCE [LARGE SCALE GENOMIC DNA]</scope>
    <source>
        <strain evidence="4">Wild caught</strain>
    </source>
</reference>
<dbReference type="KEGG" id="lcm:102363192"/>
<evidence type="ECO:0000313" key="4">
    <source>
        <dbReference type="Proteomes" id="UP000008672"/>
    </source>
</evidence>
<dbReference type="Ensembl" id="ENSLACT00000026295.1">
    <property type="protein sequence ID" value="ENSLACP00000023589.1"/>
    <property type="gene ID" value="ENSLACG00000009380.2"/>
</dbReference>
<reference evidence="3" key="3">
    <citation type="submission" date="2025-09" db="UniProtKB">
        <authorList>
            <consortium name="Ensembl"/>
        </authorList>
    </citation>
    <scope>IDENTIFICATION</scope>
</reference>
<dbReference type="PROSITE" id="PS50222">
    <property type="entry name" value="EF_HAND_2"/>
    <property type="match status" value="1"/>
</dbReference>
<evidence type="ECO:0000313" key="3">
    <source>
        <dbReference type="Ensembl" id="ENSLACP00000023589.1"/>
    </source>
</evidence>
<accession>M3XLI3</accession>
<reference evidence="3" key="2">
    <citation type="submission" date="2025-08" db="UniProtKB">
        <authorList>
            <consortium name="Ensembl"/>
        </authorList>
    </citation>
    <scope>IDENTIFICATION</scope>
</reference>
<dbReference type="InterPro" id="IPR002048">
    <property type="entry name" value="EF_hand_dom"/>
</dbReference>
<dbReference type="OMA" id="FEMYRFL"/>
<dbReference type="Bgee" id="ENSLACG00000009380">
    <property type="expression patterns" value="Expressed in mesonephros"/>
</dbReference>
<feature type="region of interest" description="Disordered" evidence="1">
    <location>
        <begin position="193"/>
        <end position="223"/>
    </location>
</feature>
<dbReference type="eggNOG" id="KOG0027">
    <property type="taxonomic scope" value="Eukaryota"/>
</dbReference>
<dbReference type="SUPFAM" id="SSF47473">
    <property type="entry name" value="EF-hand"/>
    <property type="match status" value="1"/>
</dbReference>
<dbReference type="InParanoid" id="M3XLI3"/>
<dbReference type="GO" id="GO:0005737">
    <property type="term" value="C:cytoplasm"/>
    <property type="evidence" value="ECO:0007669"/>
    <property type="project" value="TreeGrafter"/>
</dbReference>
<feature type="compositionally biased region" description="Polar residues" evidence="1">
    <location>
        <begin position="212"/>
        <end position="223"/>
    </location>
</feature>
<dbReference type="GeneID" id="102363192"/>
<dbReference type="GeneTree" id="ENSGT00390000007501"/>
<dbReference type="GO" id="GO:0097228">
    <property type="term" value="C:sperm principal piece"/>
    <property type="evidence" value="ECO:0007669"/>
    <property type="project" value="TreeGrafter"/>
</dbReference>
<dbReference type="STRING" id="7897.ENSLACP00000023589"/>
<dbReference type="Proteomes" id="UP000008672">
    <property type="component" value="Unassembled WGS sequence"/>
</dbReference>
<sequence>MYCRSSKVNNFTGIKMKLRKGILIHSLFLDRLYCLMSVRNTNVLAEYFNMLDVHNTKTLNDVQFCCFLRYVTDLKKKDIMLIFDMLDWNGVGEIGFEEFYMLICVIVANQEKVEKQFIARHSRPVFDLIDMDGGHTISPAEFKATGFLFNLKGHALRQIFYEFDITGDEQLNYKEFKMFAMACIDMQQQQQQQEAAKTGKKRQKGKKINKKMWSTQSIQITKV</sequence>
<feature type="domain" description="EF-hand" evidence="2">
    <location>
        <begin position="74"/>
        <end position="109"/>
    </location>
</feature>
<dbReference type="PANTHER" id="PTHR47065">
    <property type="entry name" value="EF-HAND CALCIUM-BINDING DOMAIN-CONTAINING PROTEIN 9"/>
    <property type="match status" value="1"/>
</dbReference>
<proteinExistence type="predicted"/>
<keyword evidence="4" id="KW-1185">Reference proteome</keyword>